<dbReference type="Pfam" id="PF00892">
    <property type="entry name" value="EamA"/>
    <property type="match status" value="2"/>
</dbReference>
<evidence type="ECO:0000256" key="1">
    <source>
        <dbReference type="ARBA" id="ARBA00004141"/>
    </source>
</evidence>
<feature type="transmembrane region" description="Helical" evidence="5">
    <location>
        <begin position="157"/>
        <end position="177"/>
    </location>
</feature>
<dbReference type="PANTHER" id="PTHR32322:SF2">
    <property type="entry name" value="EAMA DOMAIN-CONTAINING PROTEIN"/>
    <property type="match status" value="1"/>
</dbReference>
<evidence type="ECO:0000313" key="7">
    <source>
        <dbReference type="EMBL" id="SUZ72128.1"/>
    </source>
</evidence>
<feature type="transmembrane region" description="Helical" evidence="5">
    <location>
        <begin position="42"/>
        <end position="60"/>
    </location>
</feature>
<feature type="transmembrane region" description="Helical" evidence="5">
    <location>
        <begin position="243"/>
        <end position="262"/>
    </location>
</feature>
<organism evidence="7">
    <name type="scientific">marine metagenome</name>
    <dbReference type="NCBI Taxonomy" id="408172"/>
    <lineage>
        <taxon>unclassified sequences</taxon>
        <taxon>metagenomes</taxon>
        <taxon>ecological metagenomes</taxon>
    </lineage>
</organism>
<evidence type="ECO:0000256" key="3">
    <source>
        <dbReference type="ARBA" id="ARBA00022989"/>
    </source>
</evidence>
<evidence type="ECO:0000256" key="2">
    <source>
        <dbReference type="ARBA" id="ARBA00022692"/>
    </source>
</evidence>
<feature type="transmembrane region" description="Helical" evidence="5">
    <location>
        <begin position="218"/>
        <end position="236"/>
    </location>
</feature>
<dbReference type="InterPro" id="IPR037185">
    <property type="entry name" value="EmrE-like"/>
</dbReference>
<keyword evidence="2 5" id="KW-0812">Transmembrane</keyword>
<dbReference type="PANTHER" id="PTHR32322">
    <property type="entry name" value="INNER MEMBRANE TRANSPORTER"/>
    <property type="match status" value="1"/>
</dbReference>
<dbReference type="InterPro" id="IPR000620">
    <property type="entry name" value="EamA_dom"/>
</dbReference>
<dbReference type="SUPFAM" id="SSF103481">
    <property type="entry name" value="Multidrug resistance efflux transporter EmrE"/>
    <property type="match status" value="2"/>
</dbReference>
<keyword evidence="3 5" id="KW-1133">Transmembrane helix</keyword>
<feature type="transmembrane region" description="Helical" evidence="5">
    <location>
        <begin position="282"/>
        <end position="299"/>
    </location>
</feature>
<dbReference type="InterPro" id="IPR050638">
    <property type="entry name" value="AA-Vitamin_Transporters"/>
</dbReference>
<dbReference type="AlphaFoldDB" id="A0A381PZP8"/>
<feature type="domain" description="EamA" evidence="6">
    <location>
        <begin position="11"/>
        <end position="144"/>
    </location>
</feature>
<keyword evidence="4 5" id="KW-0472">Membrane</keyword>
<accession>A0A381PZP8</accession>
<evidence type="ECO:0000256" key="4">
    <source>
        <dbReference type="ARBA" id="ARBA00023136"/>
    </source>
</evidence>
<feature type="transmembrane region" description="Helical" evidence="5">
    <location>
        <begin position="189"/>
        <end position="206"/>
    </location>
</feature>
<feature type="transmembrane region" description="Helical" evidence="5">
    <location>
        <begin position="126"/>
        <end position="145"/>
    </location>
</feature>
<reference evidence="7" key="1">
    <citation type="submission" date="2018-05" db="EMBL/GenBank/DDBJ databases">
        <authorList>
            <person name="Lanie J.A."/>
            <person name="Ng W.-L."/>
            <person name="Kazmierczak K.M."/>
            <person name="Andrzejewski T.M."/>
            <person name="Davidsen T.M."/>
            <person name="Wayne K.J."/>
            <person name="Tettelin H."/>
            <person name="Glass J.I."/>
            <person name="Rusch D."/>
            <person name="Podicherti R."/>
            <person name="Tsui H.-C.T."/>
            <person name="Winkler M.E."/>
        </authorList>
    </citation>
    <scope>NUCLEOTIDE SEQUENCE</scope>
</reference>
<evidence type="ECO:0000256" key="5">
    <source>
        <dbReference type="SAM" id="Phobius"/>
    </source>
</evidence>
<dbReference type="GO" id="GO:0016020">
    <property type="term" value="C:membrane"/>
    <property type="evidence" value="ECO:0007669"/>
    <property type="project" value="UniProtKB-SubCell"/>
</dbReference>
<feature type="transmembrane region" description="Helical" evidence="5">
    <location>
        <begin position="12"/>
        <end position="30"/>
    </location>
</feature>
<feature type="transmembrane region" description="Helical" evidence="5">
    <location>
        <begin position="102"/>
        <end position="121"/>
    </location>
</feature>
<feature type="transmembrane region" description="Helical" evidence="5">
    <location>
        <begin position="72"/>
        <end position="90"/>
    </location>
</feature>
<sequence length="304" mass="33169">MKKTIGPHFFRGILLSVATALLWGVLPIILKISLQGFTIGTIAWFRFALAFLLLGIILFFNGEKPFSILSKPPWMGVFGGLCLAANYYWVTLGVDISGPSNMAVLIQTASVFLVLAGVFIFRERLIIRQVLGMLIAAVGLTLFFFDQKNRVIMSGEYYLADFLIIMAAMVWVGYMVSQKFLSRDHGAQSLNFLVYAIASLTLVGTVDWTEFASAGFNAWLALVFCAINTLLAYGALAEAVKYLPLALISVIISLNPLITLIGMKFLPTMGFADLQPDSVGLIGYWGGVIAVAGVILVVYKTAPR</sequence>
<proteinExistence type="predicted"/>
<gene>
    <name evidence="7" type="ORF">METZ01_LOCUS24982</name>
</gene>
<comment type="subcellular location">
    <subcellularLocation>
        <location evidence="1">Membrane</location>
        <topology evidence="1">Multi-pass membrane protein</topology>
    </subcellularLocation>
</comment>
<evidence type="ECO:0000259" key="6">
    <source>
        <dbReference type="Pfam" id="PF00892"/>
    </source>
</evidence>
<dbReference type="EMBL" id="UINC01001144">
    <property type="protein sequence ID" value="SUZ72128.1"/>
    <property type="molecule type" value="Genomic_DNA"/>
</dbReference>
<feature type="domain" description="EamA" evidence="6">
    <location>
        <begin position="160"/>
        <end position="262"/>
    </location>
</feature>
<name>A0A381PZP8_9ZZZZ</name>
<protein>
    <recommendedName>
        <fullName evidence="6">EamA domain-containing protein</fullName>
    </recommendedName>
</protein>